<feature type="region of interest" description="Disordered" evidence="6">
    <location>
        <begin position="892"/>
        <end position="920"/>
    </location>
</feature>
<sequence>MAAAAAIAAAQRNARKKQALKEKQRRRNQNRISNERAGLQEEFEVPGIGLETLEPTIHGSDYDPMGTLSTGLTEKFEIVDTDGTTGPVDYSHLGRFGKVCEASHRLAQNQNFNLFIIGVILVAGVLVGLQTYEELENNETIAVVDTLVLMIFCFEVLLKILGEGPKPWRYFVGSDWNWNNFDFLIVFLSLPIWDWGNSVALLRLMRLLRIIKLVKKIPQLYMIVMGLIGGMKAIMYILILMFIIFYLYAIIGFYMFVPNDQFHFGNIWDGLLTLWRLSTFEDWTDVLYINYYGCDSEYDSGFYTSIREDANGYGVLFCPQNYSGANPVLAIIYFVSFVFISALVMLSLFVGAVTMSMTESMERLKSEKEQIAREKAMEEARQKTLASGSEAPQPKNSRFIAARSSVNMLAQFGKRLSSRISSGSFTGSEMGSKVAPEDLNDVSKGSKSSLKRKRSLTGLGTSVRNLLPQMHQDHQSHGDLNNAEVARLRHLIFVAVGMQEMEKEQEEEETAHDTVFKHAWSRLARRCDFVVNHNYFVNFITAVIVAAGALVGASTFDHDETTRTILGALDTVILVIFCSEVFLKTVAAEFQPWQYFYRRGAVQGWNLFDYVVVAGSLLPGSGSTITILRLLRLLRVLKLLKALPELQIIVVALLNGLGSISYIAVILFLVFYLFAIVGMILFQQSDPWHFGTLHISLFTLFRCATLEDWTDVMYINMYGCDMYGYDGMEELCVAPQSWGFLSSIYFVLFTLIGGLVLMTLFIGVVTTSMEEASSDQKEQIEILKRVEKLRDDMGLPHETIDLYKEIFHAIDIDGGGSIDEEELAIGMISIGEMFSKDDIKAMVAQVDDDNSGEIDMAEFVEFMDVFKRAVERYNAPEAKQARLEAKLRDAAERELDSRNTAQEEHRQFAKRRNQTFAIKG</sequence>
<feature type="region of interest" description="Disordered" evidence="6">
    <location>
        <begin position="1"/>
        <end position="37"/>
    </location>
</feature>
<feature type="compositionally biased region" description="Basic residues" evidence="6">
    <location>
        <begin position="13"/>
        <end position="29"/>
    </location>
</feature>
<keyword evidence="10" id="KW-1185">Reference proteome</keyword>
<evidence type="ECO:0000259" key="8">
    <source>
        <dbReference type="PROSITE" id="PS50222"/>
    </source>
</evidence>
<dbReference type="Gene3D" id="1.10.238.10">
    <property type="entry name" value="EF-hand"/>
    <property type="match status" value="1"/>
</dbReference>
<dbReference type="Pfam" id="PF00520">
    <property type="entry name" value="Ion_trans"/>
    <property type="match status" value="2"/>
</dbReference>
<feature type="transmembrane region" description="Helical" evidence="7">
    <location>
        <begin position="112"/>
        <end position="129"/>
    </location>
</feature>
<organism evidence="9 10">
    <name type="scientific">Durusdinium trenchii</name>
    <dbReference type="NCBI Taxonomy" id="1381693"/>
    <lineage>
        <taxon>Eukaryota</taxon>
        <taxon>Sar</taxon>
        <taxon>Alveolata</taxon>
        <taxon>Dinophyceae</taxon>
        <taxon>Suessiales</taxon>
        <taxon>Symbiodiniaceae</taxon>
        <taxon>Durusdinium</taxon>
    </lineage>
</organism>
<reference evidence="9 10" key="1">
    <citation type="submission" date="2024-02" db="EMBL/GenBank/DDBJ databases">
        <authorList>
            <person name="Chen Y."/>
            <person name="Shah S."/>
            <person name="Dougan E. K."/>
            <person name="Thang M."/>
            <person name="Chan C."/>
        </authorList>
    </citation>
    <scope>NUCLEOTIDE SEQUENCE [LARGE SCALE GENOMIC DNA]</scope>
</reference>
<dbReference type="Gene3D" id="1.20.120.350">
    <property type="entry name" value="Voltage-gated potassium channels. Chain C"/>
    <property type="match status" value="2"/>
</dbReference>
<dbReference type="Gene3D" id="1.10.287.70">
    <property type="match status" value="2"/>
</dbReference>
<feature type="compositionally biased region" description="Basic and acidic residues" evidence="6">
    <location>
        <begin position="892"/>
        <end position="907"/>
    </location>
</feature>
<evidence type="ECO:0000256" key="1">
    <source>
        <dbReference type="ARBA" id="ARBA00004141"/>
    </source>
</evidence>
<feature type="transmembrane region" description="Helical" evidence="7">
    <location>
        <begin position="223"/>
        <end position="256"/>
    </location>
</feature>
<comment type="subcellular location">
    <subcellularLocation>
        <location evidence="1">Membrane</location>
        <topology evidence="1">Multi-pass membrane protein</topology>
    </subcellularLocation>
</comment>
<proteinExistence type="predicted"/>
<comment type="caution">
    <text evidence="9">The sequence shown here is derived from an EMBL/GenBank/DDBJ whole genome shotgun (WGS) entry which is preliminary data.</text>
</comment>
<evidence type="ECO:0000256" key="5">
    <source>
        <dbReference type="ARBA" id="ARBA00023136"/>
    </source>
</evidence>
<dbReference type="SUPFAM" id="SSF47473">
    <property type="entry name" value="EF-hand"/>
    <property type="match status" value="1"/>
</dbReference>
<dbReference type="InterPro" id="IPR011992">
    <property type="entry name" value="EF-hand-dom_pair"/>
</dbReference>
<evidence type="ECO:0000313" key="10">
    <source>
        <dbReference type="Proteomes" id="UP001642464"/>
    </source>
</evidence>
<gene>
    <name evidence="9" type="ORF">SCF082_LOCUS43528</name>
</gene>
<feature type="transmembrane region" description="Helical" evidence="7">
    <location>
        <begin position="744"/>
        <end position="765"/>
    </location>
</feature>
<evidence type="ECO:0000256" key="4">
    <source>
        <dbReference type="ARBA" id="ARBA00022989"/>
    </source>
</evidence>
<dbReference type="Proteomes" id="UP001642464">
    <property type="component" value="Unassembled WGS sequence"/>
</dbReference>
<keyword evidence="5 7" id="KW-0472">Membrane</keyword>
<dbReference type="PANTHER" id="PTHR10037">
    <property type="entry name" value="VOLTAGE-GATED CATION CHANNEL CALCIUM AND SODIUM"/>
    <property type="match status" value="1"/>
</dbReference>
<evidence type="ECO:0000256" key="7">
    <source>
        <dbReference type="SAM" id="Phobius"/>
    </source>
</evidence>
<keyword evidence="2 7" id="KW-0812">Transmembrane</keyword>
<keyword evidence="3" id="KW-0106">Calcium</keyword>
<name>A0ABP0QW42_9DINO</name>
<evidence type="ECO:0000256" key="6">
    <source>
        <dbReference type="SAM" id="MobiDB-lite"/>
    </source>
</evidence>
<dbReference type="InterPro" id="IPR005821">
    <property type="entry name" value="Ion_trans_dom"/>
</dbReference>
<dbReference type="PANTHER" id="PTHR10037:SF62">
    <property type="entry name" value="SODIUM CHANNEL PROTEIN 60E"/>
    <property type="match status" value="1"/>
</dbReference>
<dbReference type="InterPro" id="IPR018247">
    <property type="entry name" value="EF_Hand_1_Ca_BS"/>
</dbReference>
<feature type="region of interest" description="Disordered" evidence="6">
    <location>
        <begin position="424"/>
        <end position="454"/>
    </location>
</feature>
<feature type="compositionally biased region" description="Low complexity" evidence="6">
    <location>
        <begin position="1"/>
        <end position="12"/>
    </location>
</feature>
<evidence type="ECO:0000313" key="9">
    <source>
        <dbReference type="EMBL" id="CAK9092502.1"/>
    </source>
</evidence>
<dbReference type="PROSITE" id="PS00018">
    <property type="entry name" value="EF_HAND_1"/>
    <property type="match status" value="2"/>
</dbReference>
<protein>
    <recommendedName>
        <fullName evidence="8">EF-hand domain-containing protein</fullName>
    </recommendedName>
</protein>
<dbReference type="SMART" id="SM00054">
    <property type="entry name" value="EFh"/>
    <property type="match status" value="2"/>
</dbReference>
<evidence type="ECO:0000256" key="2">
    <source>
        <dbReference type="ARBA" id="ARBA00022692"/>
    </source>
</evidence>
<dbReference type="PROSITE" id="PS50222">
    <property type="entry name" value="EF_HAND_2"/>
    <property type="match status" value="2"/>
</dbReference>
<feature type="transmembrane region" description="Helical" evidence="7">
    <location>
        <begin position="648"/>
        <end position="681"/>
    </location>
</feature>
<dbReference type="CDD" id="cd00051">
    <property type="entry name" value="EFh"/>
    <property type="match status" value="1"/>
</dbReference>
<dbReference type="InterPro" id="IPR027359">
    <property type="entry name" value="Volt_channel_dom_sf"/>
</dbReference>
<accession>A0ABP0QW42</accession>
<feature type="transmembrane region" description="Helical" evidence="7">
    <location>
        <begin position="565"/>
        <end position="586"/>
    </location>
</feature>
<dbReference type="Pfam" id="PF13499">
    <property type="entry name" value="EF-hand_7"/>
    <property type="match status" value="1"/>
</dbReference>
<feature type="transmembrane region" description="Helical" evidence="7">
    <location>
        <begin position="535"/>
        <end position="553"/>
    </location>
</feature>
<dbReference type="InterPro" id="IPR002048">
    <property type="entry name" value="EF_hand_dom"/>
</dbReference>
<evidence type="ECO:0000256" key="3">
    <source>
        <dbReference type="ARBA" id="ARBA00022837"/>
    </source>
</evidence>
<feature type="transmembrane region" description="Helical" evidence="7">
    <location>
        <begin position="331"/>
        <end position="355"/>
    </location>
</feature>
<keyword evidence="4 7" id="KW-1133">Transmembrane helix</keyword>
<dbReference type="InterPro" id="IPR043203">
    <property type="entry name" value="VGCC_Ca_Na"/>
</dbReference>
<feature type="domain" description="EF-hand" evidence="8">
    <location>
        <begin position="834"/>
        <end position="869"/>
    </location>
</feature>
<dbReference type="SUPFAM" id="SSF81324">
    <property type="entry name" value="Voltage-gated potassium channels"/>
    <property type="match status" value="2"/>
</dbReference>
<feature type="domain" description="EF-hand" evidence="8">
    <location>
        <begin position="798"/>
        <end position="833"/>
    </location>
</feature>
<dbReference type="EMBL" id="CAXAMM010040325">
    <property type="protein sequence ID" value="CAK9092502.1"/>
    <property type="molecule type" value="Genomic_DNA"/>
</dbReference>
<feature type="transmembrane region" description="Helical" evidence="7">
    <location>
        <begin position="141"/>
        <end position="161"/>
    </location>
</feature>